<reference evidence="3 4" key="1">
    <citation type="submission" date="2020-08" db="EMBL/GenBank/DDBJ databases">
        <title>Genomic Encyclopedia of Type Strains, Phase IV (KMG-V): Genome sequencing to study the core and pangenomes of soil and plant-associated prokaryotes.</title>
        <authorList>
            <person name="Whitman W."/>
        </authorList>
    </citation>
    <scope>NUCLEOTIDE SEQUENCE [LARGE SCALE GENOMIC DNA]</scope>
    <source>
        <strain evidence="3 4">M2T3</strain>
    </source>
</reference>
<proteinExistence type="predicted"/>
<name>A0A7X0MH93_9SPHI</name>
<gene>
    <name evidence="3" type="ORF">HDF25_001041</name>
</gene>
<keyword evidence="1" id="KW-1133">Transmembrane helix</keyword>
<dbReference type="Pfam" id="PF06580">
    <property type="entry name" value="His_kinase"/>
    <property type="match status" value="1"/>
</dbReference>
<dbReference type="GO" id="GO:0016020">
    <property type="term" value="C:membrane"/>
    <property type="evidence" value="ECO:0007669"/>
    <property type="project" value="InterPro"/>
</dbReference>
<protein>
    <submittedName>
        <fullName evidence="3">Sensor histidine kinase YesM</fullName>
    </submittedName>
</protein>
<evidence type="ECO:0000259" key="2">
    <source>
        <dbReference type="Pfam" id="PF06580"/>
    </source>
</evidence>
<dbReference type="AlphaFoldDB" id="A0A7X0MH93"/>
<feature type="transmembrane region" description="Helical" evidence="1">
    <location>
        <begin position="72"/>
        <end position="96"/>
    </location>
</feature>
<dbReference type="InterPro" id="IPR050640">
    <property type="entry name" value="Bact_2-comp_sensor_kinase"/>
</dbReference>
<keyword evidence="3" id="KW-0808">Transferase</keyword>
<dbReference type="EMBL" id="JACHCC010000002">
    <property type="protein sequence ID" value="MBB6498904.1"/>
    <property type="molecule type" value="Genomic_DNA"/>
</dbReference>
<keyword evidence="3" id="KW-0418">Kinase</keyword>
<sequence>MKTIIFNKNRIITVVFWAILAIAFWSQMAHDFPILPAAYVTIILFSGAIASAHILSNHLLPKAIASGNMKIFVVQCVVITLVLNIILAGSSVSIYWLLIHGTLGDSATISIHYSNFWPTFVSAIPSAVLINSTACGLRFYQEHEKIEKNHALLKQEHLVAQLRILQDQINPHLMFNVLNHIHILMQKNVELASVLLVKFSDILRYQLYECNQESVLLEREVQYLKDLVAVERIRWGDELKVDCIWNIKDGKRYILPLLLVPFVENAFKHVSRLPYEKGYVTLILKQQDDELIFTIENSNSVQQPRKNNSHGLGLDNVKKRLELLYPNQHQLNIEKTTHLFSVALTIQLHQTK</sequence>
<dbReference type="InterPro" id="IPR036890">
    <property type="entry name" value="HATPase_C_sf"/>
</dbReference>
<evidence type="ECO:0000256" key="1">
    <source>
        <dbReference type="SAM" id="Phobius"/>
    </source>
</evidence>
<dbReference type="PANTHER" id="PTHR34220">
    <property type="entry name" value="SENSOR HISTIDINE KINASE YPDA"/>
    <property type="match status" value="1"/>
</dbReference>
<feature type="transmembrane region" description="Helical" evidence="1">
    <location>
        <begin position="12"/>
        <end position="30"/>
    </location>
</feature>
<dbReference type="SUPFAM" id="SSF55874">
    <property type="entry name" value="ATPase domain of HSP90 chaperone/DNA topoisomerase II/histidine kinase"/>
    <property type="match status" value="1"/>
</dbReference>
<dbReference type="GO" id="GO:0000155">
    <property type="term" value="F:phosphorelay sensor kinase activity"/>
    <property type="evidence" value="ECO:0007669"/>
    <property type="project" value="InterPro"/>
</dbReference>
<feature type="domain" description="Signal transduction histidine kinase internal region" evidence="2">
    <location>
        <begin position="160"/>
        <end position="239"/>
    </location>
</feature>
<feature type="transmembrane region" description="Helical" evidence="1">
    <location>
        <begin position="116"/>
        <end position="140"/>
    </location>
</feature>
<dbReference type="PANTHER" id="PTHR34220:SF7">
    <property type="entry name" value="SENSOR HISTIDINE KINASE YPDA"/>
    <property type="match status" value="1"/>
</dbReference>
<dbReference type="Proteomes" id="UP000521017">
    <property type="component" value="Unassembled WGS sequence"/>
</dbReference>
<accession>A0A7X0MH93</accession>
<evidence type="ECO:0000313" key="4">
    <source>
        <dbReference type="Proteomes" id="UP000521017"/>
    </source>
</evidence>
<keyword evidence="1" id="KW-0812">Transmembrane</keyword>
<organism evidence="3 4">
    <name type="scientific">Pedobacter cryoconitis</name>
    <dbReference type="NCBI Taxonomy" id="188932"/>
    <lineage>
        <taxon>Bacteria</taxon>
        <taxon>Pseudomonadati</taxon>
        <taxon>Bacteroidota</taxon>
        <taxon>Sphingobacteriia</taxon>
        <taxon>Sphingobacteriales</taxon>
        <taxon>Sphingobacteriaceae</taxon>
        <taxon>Pedobacter</taxon>
    </lineage>
</organism>
<dbReference type="InterPro" id="IPR010559">
    <property type="entry name" value="Sig_transdc_His_kin_internal"/>
</dbReference>
<evidence type="ECO:0000313" key="3">
    <source>
        <dbReference type="EMBL" id="MBB6498904.1"/>
    </source>
</evidence>
<feature type="transmembrane region" description="Helical" evidence="1">
    <location>
        <begin position="36"/>
        <end position="60"/>
    </location>
</feature>
<dbReference type="Gene3D" id="3.30.565.10">
    <property type="entry name" value="Histidine kinase-like ATPase, C-terminal domain"/>
    <property type="match status" value="1"/>
</dbReference>
<dbReference type="RefSeq" id="WP_184623430.1">
    <property type="nucleotide sequence ID" value="NZ_JACHCC010000002.1"/>
</dbReference>
<keyword evidence="1" id="KW-0472">Membrane</keyword>
<comment type="caution">
    <text evidence="3">The sequence shown here is derived from an EMBL/GenBank/DDBJ whole genome shotgun (WGS) entry which is preliminary data.</text>
</comment>